<dbReference type="NCBIfam" id="TIGR03891">
    <property type="entry name" value="thiopep_ocin"/>
    <property type="match status" value="1"/>
</dbReference>
<dbReference type="InterPro" id="IPR023809">
    <property type="entry name" value="Thiopep_bacteriocin_synth_dom"/>
</dbReference>
<reference evidence="3 4" key="1">
    <citation type="submission" date="2022-05" db="EMBL/GenBank/DDBJ databases">
        <title>Streptomyces sp. nov. RY43-2 isolated from soil of a peat swamp forest.</title>
        <authorList>
            <person name="Kanchanasin P."/>
            <person name="Tanasupawat S."/>
            <person name="Phongsopitanun W."/>
        </authorList>
    </citation>
    <scope>NUCLEOTIDE SEQUENCE [LARGE SCALE GENOMIC DNA]</scope>
    <source>
        <strain evidence="3 4">RY43-2</strain>
    </source>
</reference>
<proteinExistence type="predicted"/>
<feature type="domain" description="Lantibiotic dehydratase N-terminal" evidence="1">
    <location>
        <begin position="49"/>
        <end position="691"/>
    </location>
</feature>
<dbReference type="Pfam" id="PF14028">
    <property type="entry name" value="Lant_dehydr_C"/>
    <property type="match status" value="1"/>
</dbReference>
<dbReference type="InterPro" id="IPR006827">
    <property type="entry name" value="Lant_deHydtase_N"/>
</dbReference>
<name>A0ABT0ZAE0_9ACTN</name>
<evidence type="ECO:0000259" key="2">
    <source>
        <dbReference type="Pfam" id="PF14028"/>
    </source>
</evidence>
<comment type="caution">
    <text evidence="3">The sequence shown here is derived from an EMBL/GenBank/DDBJ whole genome shotgun (WGS) entry which is preliminary data.</text>
</comment>
<gene>
    <name evidence="3" type="ORF">NGF19_07940</name>
</gene>
<evidence type="ECO:0000259" key="1">
    <source>
        <dbReference type="Pfam" id="PF04738"/>
    </source>
</evidence>
<feature type="domain" description="Thiopeptide-type bacteriocin biosynthesis" evidence="2">
    <location>
        <begin position="760"/>
        <end position="1012"/>
    </location>
</feature>
<evidence type="ECO:0000313" key="3">
    <source>
        <dbReference type="EMBL" id="MCN9240728.1"/>
    </source>
</evidence>
<dbReference type="RefSeq" id="WP_252423457.1">
    <property type="nucleotide sequence ID" value="NZ_JAMWMR010000005.1"/>
</dbReference>
<dbReference type="Pfam" id="PF04738">
    <property type="entry name" value="Lant_dehydr_N"/>
    <property type="match status" value="1"/>
</dbReference>
<keyword evidence="4" id="KW-1185">Reference proteome</keyword>
<dbReference type="EMBL" id="JAMWMR010000005">
    <property type="protein sequence ID" value="MCN9240728.1"/>
    <property type="molecule type" value="Genomic_DNA"/>
</dbReference>
<protein>
    <submittedName>
        <fullName evidence="3">Lantibiotic dehydratase</fullName>
    </submittedName>
</protein>
<evidence type="ECO:0000313" key="4">
    <source>
        <dbReference type="Proteomes" id="UP001523219"/>
    </source>
</evidence>
<sequence length="1025" mass="112888">MASRAVVSYQWQGAAMLRATTSPGPADVPRTLDLDDPTATRGWLARVWQREEVREALRVASPVLCQSIDAVVRGAQTRPRQVRRTALSVASYLLRWQHRPTPFGLFSGTAPVTVGPVPRVRWDAKHRALVRADAEWITDIIQRLQQIPALLEQLRLVANNAARKRGDRLVVPGPPADGHALLMAPVEVSVRLTRPVQAAMRAAQEPISYRDLRNHLRTLFPKADSGQVDALLGDLNVQNLLITSLWAPMTTVDALGHLCAELEKTVAQASPDVDEMLRALNGVRNDLTAHGPTLSTSSLSDVTTRMLTLSPVTPLPLLIDTVLDCDVEIPETVVTEAKAAVTALYRVSPQPYGYQPWRDYHRRFRARYGVGAVVPVLDLVADSGLGLPAGYVGSERGRAPRMLTDRDDAVLALVQQALVEGRDEIVLTDAVIADLTAGVEDPLFVPRVEVAFEIHAVSSEALARGTFQLLLTGVPRPGSSMAGRFIHLLPSEQQEAWARSYRSTRPDAITAQLSFVPRRRRNENVARTPRLLPHVIEVSEHRATGGGGIPLEDIAITADARQFHVLRQSSGQPIDIRVLHALEAGVQTPPLARFLAEIATARCAVYQPFAFGAAARLPYLPRVRYRRTILAPARWLLTAQDLPGHAASTPDWEQAFNAWRTRLRVPNHVAVVQIDQRLPIDLAHPVHRRLLRSRLDDARRLELREVADSDVHGWIGRAHEVLLPLIRTHPEENHALPTPHHVTAMSGDNAQLPGAGVVLHAQLHAHPQRYSEVLDRHLPALLAELGDVPPLWWFTRHRELSRPETDQHLALYVRLPEPGAYGQAAKQVAAWVNDLRRQNLASHLELATYEPQTGRYGHGPATDAAHAVFAADSLAALAQHRMADHAGISAQALAAASVGDLASHFAASAEQGLQWLVEHLPQEHGSLERALRDQALDLADPRDERATLRSQPGGAAVVAAWQARAVALADYREHLTSQREPVTVMRSLIHLHHVRALGVDPDGERITNRLARACALRHVVHRQET</sequence>
<accession>A0ABT0ZAE0</accession>
<dbReference type="Proteomes" id="UP001523219">
    <property type="component" value="Unassembled WGS sequence"/>
</dbReference>
<organism evidence="3 4">
    <name type="scientific">Streptomyces macrolidinus</name>
    <dbReference type="NCBI Taxonomy" id="2952607"/>
    <lineage>
        <taxon>Bacteria</taxon>
        <taxon>Bacillati</taxon>
        <taxon>Actinomycetota</taxon>
        <taxon>Actinomycetes</taxon>
        <taxon>Kitasatosporales</taxon>
        <taxon>Streptomycetaceae</taxon>
        <taxon>Streptomyces</taxon>
    </lineage>
</organism>